<dbReference type="PANTHER" id="PTHR30590:SF2">
    <property type="entry name" value="INNER MEMBRANE PROTEIN"/>
    <property type="match status" value="1"/>
</dbReference>
<organism evidence="3 4">
    <name type="scientific">Pseudonocardia nematodicida</name>
    <dbReference type="NCBI Taxonomy" id="1206997"/>
    <lineage>
        <taxon>Bacteria</taxon>
        <taxon>Bacillati</taxon>
        <taxon>Actinomycetota</taxon>
        <taxon>Actinomycetes</taxon>
        <taxon>Pseudonocardiales</taxon>
        <taxon>Pseudonocardiaceae</taxon>
        <taxon>Pseudonocardia</taxon>
    </lineage>
</organism>
<feature type="transmembrane region" description="Helical" evidence="1">
    <location>
        <begin position="291"/>
        <end position="319"/>
    </location>
</feature>
<evidence type="ECO:0000256" key="1">
    <source>
        <dbReference type="SAM" id="Phobius"/>
    </source>
</evidence>
<dbReference type="PANTHER" id="PTHR30590">
    <property type="entry name" value="INNER MEMBRANE PROTEIN"/>
    <property type="match status" value="1"/>
</dbReference>
<comment type="caution">
    <text evidence="3">The sequence shown here is derived from an EMBL/GenBank/DDBJ whole genome shotgun (WGS) entry which is preliminary data.</text>
</comment>
<sequence>MTIDEGRPRLRGPLGTTGRAPAPDLARGFMLLLIALANTPFYLYGRATSEAGFHPVDGSIPDKIVQAVLIIGVDMRVYPMFAFLFGYGLAVIYRRQGENGTPEPDAFRLLQRRNLWLIAFGFVHALLLWGGDVLGAYGLCGLLLVWLFVRRADRTLLIWAGVGTGVLLLLAAFSVVGAHVTLSTGQAAGGGAMPDFVTASASAENPLVAMGARLMLWPFLVLAQGLFGLAVPVAVLLGFWAARRRVLEEPARYRRLLLPVAVAGIAIGWLGGVPHALAHIGVLGGLGEVMWVFSTVQMITGLACGIGYVALFGLIGNRLTDRPPGWVRTAVTAVGKRSLTCYVGQSVLCAPLLAAWGLGLGAVFGSAGMAAFATGVWLVTVAVAVALERRGHPGPLEVLLRRLVYRTPTGAAATVDQPPAR</sequence>
<feature type="transmembrane region" description="Helical" evidence="1">
    <location>
        <begin position="156"/>
        <end position="176"/>
    </location>
</feature>
<evidence type="ECO:0000259" key="2">
    <source>
        <dbReference type="Pfam" id="PF04235"/>
    </source>
</evidence>
<evidence type="ECO:0000313" key="4">
    <source>
        <dbReference type="Proteomes" id="UP001494902"/>
    </source>
</evidence>
<proteinExistence type="predicted"/>
<keyword evidence="4" id="KW-1185">Reference proteome</keyword>
<dbReference type="InterPro" id="IPR052529">
    <property type="entry name" value="Bact_Transport_Assoc"/>
</dbReference>
<gene>
    <name evidence="3" type="ORF">WIS52_22480</name>
</gene>
<dbReference type="Proteomes" id="UP001494902">
    <property type="component" value="Unassembled WGS sequence"/>
</dbReference>
<accession>A0ABV1KFJ7</accession>
<dbReference type="InterPro" id="IPR007349">
    <property type="entry name" value="DUF418"/>
</dbReference>
<feature type="transmembrane region" description="Helical" evidence="1">
    <location>
        <begin position="364"/>
        <end position="387"/>
    </location>
</feature>
<dbReference type="RefSeq" id="WP_349300317.1">
    <property type="nucleotide sequence ID" value="NZ_JBEDNQ010000010.1"/>
</dbReference>
<dbReference type="EMBL" id="JBEDNQ010000010">
    <property type="protein sequence ID" value="MEQ3553246.1"/>
    <property type="molecule type" value="Genomic_DNA"/>
</dbReference>
<feature type="transmembrane region" description="Helical" evidence="1">
    <location>
        <begin position="216"/>
        <end position="241"/>
    </location>
</feature>
<reference evidence="3 4" key="1">
    <citation type="submission" date="2024-03" db="EMBL/GenBank/DDBJ databases">
        <title>Draft genome sequence of Pseudonocardia nematodicida JCM 31783.</title>
        <authorList>
            <person name="Butdee W."/>
            <person name="Duangmal K."/>
        </authorList>
    </citation>
    <scope>NUCLEOTIDE SEQUENCE [LARGE SCALE GENOMIC DNA]</scope>
    <source>
        <strain evidence="3 4">JCM 31783</strain>
    </source>
</reference>
<keyword evidence="1" id="KW-0812">Transmembrane</keyword>
<feature type="transmembrane region" description="Helical" evidence="1">
    <location>
        <begin position="253"/>
        <end position="271"/>
    </location>
</feature>
<feature type="transmembrane region" description="Helical" evidence="1">
    <location>
        <begin position="116"/>
        <end position="149"/>
    </location>
</feature>
<feature type="transmembrane region" description="Helical" evidence="1">
    <location>
        <begin position="339"/>
        <end position="358"/>
    </location>
</feature>
<feature type="transmembrane region" description="Helical" evidence="1">
    <location>
        <begin position="25"/>
        <end position="44"/>
    </location>
</feature>
<evidence type="ECO:0000313" key="3">
    <source>
        <dbReference type="EMBL" id="MEQ3553246.1"/>
    </source>
</evidence>
<keyword evidence="1" id="KW-1133">Transmembrane helix</keyword>
<dbReference type="Pfam" id="PF04235">
    <property type="entry name" value="DUF418"/>
    <property type="match status" value="1"/>
</dbReference>
<keyword evidence="1" id="KW-0472">Membrane</keyword>
<feature type="domain" description="DUF418" evidence="2">
    <location>
        <begin position="241"/>
        <end position="406"/>
    </location>
</feature>
<name>A0ABV1KFJ7_9PSEU</name>
<protein>
    <submittedName>
        <fullName evidence="3">DUF418 domain-containing protein</fullName>
    </submittedName>
</protein>